<dbReference type="AlphaFoldDB" id="A0A6A5RYV4"/>
<proteinExistence type="predicted"/>
<evidence type="ECO:0000256" key="1">
    <source>
        <dbReference type="SAM" id="MobiDB-lite"/>
    </source>
</evidence>
<feature type="compositionally biased region" description="Low complexity" evidence="1">
    <location>
        <begin position="502"/>
        <end position="517"/>
    </location>
</feature>
<sequence>MSLTEPHMDIPLSSSLSLNDLPIHCPRSDLGRTMSLPYLKQRLQAFRRDSIKRRNIARDNGITFQLGDDPAPSSVALPAANEITGQSPVIAVRRSPSQNRKRYLVQQWLSQQSKRFGRVSRRYDSVVLSPEDIQKELKLLSNDATRSVAGPDGESLPAWVIDDFFKLHSAGGSGWQESGLWEAHLGKWEHHKQYCIKCDRSYCRAMRKTEHTPPLPCVALLPPTSHTCSALNQNPRKKPSESDDVHFTVSIWRRGSRRRRDKGKEPALDQEWCNPLDELLISPCTQAPDRPRAPRTPRNGIVIQEAIQCQRRKPVRCLFSTTPLDPCQIPVPAIPDLYPEDSGTLDLSGPSHVTGRPYGASLLQGKRLPFPLCINLLPPPTPQLKPEQRLTPIPEPLKLEDPLQLSANRELFDIPPITKVSRGATKVQRGGFLGQVNASSTNPYSLVDILPNPHNSSAPLHCSQTHKPIHSSPKSGESLPTSPDSQCNSGVGDIPDLSFGATDPLPTRSTRPTRIPTGSADRDRRNCTLSDTTGSSLPDCPVYMNALEARNRKNERMAKRHWPGMCIWRYRCDDEDE</sequence>
<keyword evidence="3" id="KW-1185">Reference proteome</keyword>
<dbReference type="EMBL" id="ML978959">
    <property type="protein sequence ID" value="KAF1932198.1"/>
    <property type="molecule type" value="Genomic_DNA"/>
</dbReference>
<gene>
    <name evidence="2" type="ORF">M421DRAFT_89543</name>
</gene>
<feature type="compositionally biased region" description="Polar residues" evidence="1">
    <location>
        <begin position="453"/>
        <end position="489"/>
    </location>
</feature>
<accession>A0A6A5RYV4</accession>
<evidence type="ECO:0000313" key="3">
    <source>
        <dbReference type="Proteomes" id="UP000800082"/>
    </source>
</evidence>
<dbReference type="GeneID" id="54355445"/>
<dbReference type="RefSeq" id="XP_033452446.1">
    <property type="nucleotide sequence ID" value="XM_033597778.1"/>
</dbReference>
<dbReference type="OrthoDB" id="3793570at2759"/>
<protein>
    <submittedName>
        <fullName evidence="2">Uncharacterized protein</fullName>
    </submittedName>
</protein>
<feature type="region of interest" description="Disordered" evidence="1">
    <location>
        <begin position="447"/>
        <end position="533"/>
    </location>
</feature>
<evidence type="ECO:0000313" key="2">
    <source>
        <dbReference type="EMBL" id="KAF1932198.1"/>
    </source>
</evidence>
<name>A0A6A5RYV4_9PLEO</name>
<dbReference type="Proteomes" id="UP000800082">
    <property type="component" value="Unassembled WGS sequence"/>
</dbReference>
<reference evidence="2" key="1">
    <citation type="journal article" date="2020" name="Stud. Mycol.">
        <title>101 Dothideomycetes genomes: a test case for predicting lifestyles and emergence of pathogens.</title>
        <authorList>
            <person name="Haridas S."/>
            <person name="Albert R."/>
            <person name="Binder M."/>
            <person name="Bloem J."/>
            <person name="Labutti K."/>
            <person name="Salamov A."/>
            <person name="Andreopoulos B."/>
            <person name="Baker S."/>
            <person name="Barry K."/>
            <person name="Bills G."/>
            <person name="Bluhm B."/>
            <person name="Cannon C."/>
            <person name="Castanera R."/>
            <person name="Culley D."/>
            <person name="Daum C."/>
            <person name="Ezra D."/>
            <person name="Gonzalez J."/>
            <person name="Henrissat B."/>
            <person name="Kuo A."/>
            <person name="Liang C."/>
            <person name="Lipzen A."/>
            <person name="Lutzoni F."/>
            <person name="Magnuson J."/>
            <person name="Mondo S."/>
            <person name="Nolan M."/>
            <person name="Ohm R."/>
            <person name="Pangilinan J."/>
            <person name="Park H.-J."/>
            <person name="Ramirez L."/>
            <person name="Alfaro M."/>
            <person name="Sun H."/>
            <person name="Tritt A."/>
            <person name="Yoshinaga Y."/>
            <person name="Zwiers L.-H."/>
            <person name="Turgeon B."/>
            <person name="Goodwin S."/>
            <person name="Spatafora J."/>
            <person name="Crous P."/>
            <person name="Grigoriev I."/>
        </authorList>
    </citation>
    <scope>NUCLEOTIDE SEQUENCE</scope>
    <source>
        <strain evidence="2">CBS 183.55</strain>
    </source>
</reference>
<organism evidence="2 3">
    <name type="scientific">Didymella exigua CBS 183.55</name>
    <dbReference type="NCBI Taxonomy" id="1150837"/>
    <lineage>
        <taxon>Eukaryota</taxon>
        <taxon>Fungi</taxon>
        <taxon>Dikarya</taxon>
        <taxon>Ascomycota</taxon>
        <taxon>Pezizomycotina</taxon>
        <taxon>Dothideomycetes</taxon>
        <taxon>Pleosporomycetidae</taxon>
        <taxon>Pleosporales</taxon>
        <taxon>Pleosporineae</taxon>
        <taxon>Didymellaceae</taxon>
        <taxon>Didymella</taxon>
    </lineage>
</organism>